<organism>
    <name type="scientific">Branchiostoma floridae</name>
    <name type="common">Florida lancelet</name>
    <name type="synonym">Amphioxus</name>
    <dbReference type="NCBI Taxonomy" id="7739"/>
    <lineage>
        <taxon>Eukaryota</taxon>
        <taxon>Metazoa</taxon>
        <taxon>Chordata</taxon>
        <taxon>Cephalochordata</taxon>
        <taxon>Leptocardii</taxon>
        <taxon>Amphioxiformes</taxon>
        <taxon>Branchiostomatidae</taxon>
        <taxon>Branchiostoma</taxon>
    </lineage>
</organism>
<evidence type="ECO:0000256" key="1">
    <source>
        <dbReference type="SAM" id="SignalP"/>
    </source>
</evidence>
<name>C3Z892_BRAFL</name>
<evidence type="ECO:0000313" key="2">
    <source>
        <dbReference type="EMBL" id="EEN51216.1"/>
    </source>
</evidence>
<dbReference type="AlphaFoldDB" id="C3Z892"/>
<accession>C3Z892</accession>
<gene>
    <name evidence="2" type="ORF">BRAFLDRAFT_129340</name>
</gene>
<feature type="chain" id="PRO_5002936440" evidence="1">
    <location>
        <begin position="26"/>
        <end position="118"/>
    </location>
</feature>
<dbReference type="EMBL" id="GG666593">
    <property type="protein sequence ID" value="EEN51216.1"/>
    <property type="molecule type" value="Genomic_DNA"/>
</dbReference>
<proteinExistence type="predicted"/>
<reference evidence="2" key="1">
    <citation type="journal article" date="2008" name="Nature">
        <title>The amphioxus genome and the evolution of the chordate karyotype.</title>
        <authorList>
            <consortium name="US DOE Joint Genome Institute (JGI-PGF)"/>
            <person name="Putnam N.H."/>
            <person name="Butts T."/>
            <person name="Ferrier D.E.K."/>
            <person name="Furlong R.F."/>
            <person name="Hellsten U."/>
            <person name="Kawashima T."/>
            <person name="Robinson-Rechavi M."/>
            <person name="Shoguchi E."/>
            <person name="Terry A."/>
            <person name="Yu J.-K."/>
            <person name="Benito-Gutierrez E.L."/>
            <person name="Dubchak I."/>
            <person name="Garcia-Fernandez J."/>
            <person name="Gibson-Brown J.J."/>
            <person name="Grigoriev I.V."/>
            <person name="Horton A.C."/>
            <person name="de Jong P.J."/>
            <person name="Jurka J."/>
            <person name="Kapitonov V.V."/>
            <person name="Kohara Y."/>
            <person name="Kuroki Y."/>
            <person name="Lindquist E."/>
            <person name="Lucas S."/>
            <person name="Osoegawa K."/>
            <person name="Pennacchio L.A."/>
            <person name="Salamov A.A."/>
            <person name="Satou Y."/>
            <person name="Sauka-Spengler T."/>
            <person name="Schmutz J."/>
            <person name="Shin-I T."/>
            <person name="Toyoda A."/>
            <person name="Bronner-Fraser M."/>
            <person name="Fujiyama A."/>
            <person name="Holland L.Z."/>
            <person name="Holland P.W.H."/>
            <person name="Satoh N."/>
            <person name="Rokhsar D.S."/>
        </authorList>
    </citation>
    <scope>NUCLEOTIDE SEQUENCE [LARGE SCALE GENOMIC DNA]</scope>
    <source>
        <strain evidence="2">S238N-H82</strain>
        <tissue evidence="2">Testes</tissue>
    </source>
</reference>
<feature type="signal peptide" evidence="1">
    <location>
        <begin position="1"/>
        <end position="25"/>
    </location>
</feature>
<keyword evidence="1" id="KW-0732">Signal</keyword>
<dbReference type="InParanoid" id="C3Z892"/>
<protein>
    <submittedName>
        <fullName evidence="2">Uncharacterized protein</fullName>
    </submittedName>
</protein>
<sequence>MKVSTMSALLLALFCCALLVEVATAADLSNLKTKQDVLNYMQKADDKTTAAKEIYDELVNQGKAKLANKFKKRAKSYSTPRSLCLMIIAELSRKTCGRKTPEGRYDQDLGEFVSEDLC</sequence>